<feature type="compositionally biased region" description="Polar residues" evidence="1">
    <location>
        <begin position="79"/>
        <end position="88"/>
    </location>
</feature>
<proteinExistence type="predicted"/>
<evidence type="ECO:0008006" key="5">
    <source>
        <dbReference type="Google" id="ProtNLM"/>
    </source>
</evidence>
<feature type="chain" id="PRO_5031554783" description="DUF4189 domain-containing protein" evidence="2">
    <location>
        <begin position="19"/>
        <end position="88"/>
    </location>
</feature>
<dbReference type="OrthoDB" id="9954099at2"/>
<evidence type="ECO:0000256" key="2">
    <source>
        <dbReference type="SAM" id="SignalP"/>
    </source>
</evidence>
<dbReference type="KEGG" id="slh:YH65_08205"/>
<dbReference type="AlphaFoldDB" id="A0A7U4RR48"/>
<dbReference type="EMBL" id="CP011308">
    <property type="protein sequence ID" value="AKF25371.1"/>
    <property type="molecule type" value="Genomic_DNA"/>
</dbReference>
<organism evidence="3 4">
    <name type="scientific">Sulfurovum lithotrophicum</name>
    <dbReference type="NCBI Taxonomy" id="206403"/>
    <lineage>
        <taxon>Bacteria</taxon>
        <taxon>Pseudomonadati</taxon>
        <taxon>Campylobacterota</taxon>
        <taxon>Epsilonproteobacteria</taxon>
        <taxon>Campylobacterales</taxon>
        <taxon>Sulfurovaceae</taxon>
        <taxon>Sulfurovum</taxon>
    </lineage>
</organism>
<reference evidence="3 4" key="1">
    <citation type="submission" date="2015-04" db="EMBL/GenBank/DDBJ databases">
        <title>Complete genome sequence of Sulfurovum lithotrophicum ATCC BAA-797T.</title>
        <authorList>
            <person name="Ahn J."/>
            <person name="Park G."/>
            <person name="Jeon W."/>
            <person name="Jang Y."/>
            <person name="Jang M."/>
            <person name="Lee H."/>
            <person name="Lee H."/>
        </authorList>
    </citation>
    <scope>NUCLEOTIDE SEQUENCE [LARGE SCALE GENOMIC DNA]</scope>
    <source>
        <strain evidence="4">ATCC BAA-797 / 42BKT</strain>
    </source>
</reference>
<sequence>MKHIVVGTLLVLAMGAGAEAKCFTFSDKSGVGVCVAGDSSSARKEAKKICDNQEGNCGNIKSSSSKCHSNSGKCYDENGNASRSLSGY</sequence>
<name>A0A7U4RR48_9BACT</name>
<keyword evidence="2" id="KW-0732">Signal</keyword>
<dbReference type="RefSeq" id="WP_046551448.1">
    <property type="nucleotide sequence ID" value="NZ_CP011308.1"/>
</dbReference>
<evidence type="ECO:0000256" key="1">
    <source>
        <dbReference type="SAM" id="MobiDB-lite"/>
    </source>
</evidence>
<evidence type="ECO:0000313" key="4">
    <source>
        <dbReference type="Proteomes" id="UP000034444"/>
    </source>
</evidence>
<feature type="compositionally biased region" description="Low complexity" evidence="1">
    <location>
        <begin position="61"/>
        <end position="73"/>
    </location>
</feature>
<accession>A0A7U4RR48</accession>
<dbReference type="Proteomes" id="UP000034444">
    <property type="component" value="Chromosome"/>
</dbReference>
<feature type="signal peptide" evidence="2">
    <location>
        <begin position="1"/>
        <end position="18"/>
    </location>
</feature>
<feature type="region of interest" description="Disordered" evidence="1">
    <location>
        <begin position="61"/>
        <end position="88"/>
    </location>
</feature>
<keyword evidence="4" id="KW-1185">Reference proteome</keyword>
<evidence type="ECO:0000313" key="3">
    <source>
        <dbReference type="EMBL" id="AKF25371.1"/>
    </source>
</evidence>
<gene>
    <name evidence="3" type="ORF">YH65_08205</name>
</gene>
<protein>
    <recommendedName>
        <fullName evidence="5">DUF4189 domain-containing protein</fullName>
    </recommendedName>
</protein>
<reference evidence="4" key="2">
    <citation type="journal article" date="2017" name="Stand. Genomic Sci.">
        <title>Complete genome sequence of the sulfur-oxidizing chemolithoautotrophic Sulfurovum lithotrophicum 42BKTT.</title>
        <authorList>
            <person name="Jeon W."/>
            <person name="Priscilla L."/>
            <person name="Park G."/>
            <person name="Lee H."/>
            <person name="Lee N."/>
            <person name="Lee D."/>
            <person name="Kwon H."/>
            <person name="Ahn I."/>
            <person name="Lee C."/>
            <person name="Lee H."/>
            <person name="Ahn J."/>
        </authorList>
    </citation>
    <scope>NUCLEOTIDE SEQUENCE [LARGE SCALE GENOMIC DNA]</scope>
    <source>
        <strain evidence="4">ATCC BAA-797 / 42BKT</strain>
    </source>
</reference>